<evidence type="ECO:0000313" key="6">
    <source>
        <dbReference type="EMBL" id="SHI89694.1"/>
    </source>
</evidence>
<organism evidence="6 7">
    <name type="scientific">Geosporobacter subterraneus DSM 17957</name>
    <dbReference type="NCBI Taxonomy" id="1121919"/>
    <lineage>
        <taxon>Bacteria</taxon>
        <taxon>Bacillati</taxon>
        <taxon>Bacillota</taxon>
        <taxon>Clostridia</taxon>
        <taxon>Peptostreptococcales</taxon>
        <taxon>Thermotaleaceae</taxon>
        <taxon>Geosporobacter</taxon>
    </lineage>
</organism>
<feature type="domain" description="YknX-like beta-barrel" evidence="5">
    <location>
        <begin position="274"/>
        <end position="344"/>
    </location>
</feature>
<feature type="domain" description="CzcB-like C-terminal circularly permuted SH3-like" evidence="4">
    <location>
        <begin position="356"/>
        <end position="411"/>
    </location>
</feature>
<dbReference type="EMBL" id="FQZV01000009">
    <property type="protein sequence ID" value="SHI89694.1"/>
    <property type="molecule type" value="Genomic_DNA"/>
</dbReference>
<evidence type="ECO:0000256" key="1">
    <source>
        <dbReference type="ARBA" id="ARBA00004196"/>
    </source>
</evidence>
<dbReference type="Pfam" id="PF25975">
    <property type="entry name" value="CzcB_C"/>
    <property type="match status" value="1"/>
</dbReference>
<sequence length="413" mass="45969">MLKKLFQSKGVKIGVMLLILAGGGFYGFKTLHKAAPSTAETITVTEESVRRGDLTIAFAGDGKSRIPTVNLNFNLSGKLKELYVKENDEIQVGQILAKLDDTEYIKKLKTAQINYDRALLNLEQKKQNTKFTLVNEKQQLDDLKTKLDQIEMEYLPMTEMADYYSRQELELKKMAYESAKKAYTIQQERYNILSNSNLDLALEETNLETARIALETAQDELNNTVLRSDVNAKVLNVAYKPGETVSTPNSSGEITADTNHFLVVSDAKKIEVIVPVSELDLANVAVGQGVEVAFEALERQIFTGKVISIASLHKVDQNGLVTYDVKIELDSGFDEIKSGMTCSVSFILRQRKDVLMIPNKAVKMVDGKQVVKIKHQNGEIESRNIKTGLTDGKNVEVTEGLNPGETVLIENKK</sequence>
<name>A0A1M6EW20_9FIRM</name>
<evidence type="ECO:0000259" key="4">
    <source>
        <dbReference type="Pfam" id="PF25975"/>
    </source>
</evidence>
<reference evidence="7" key="1">
    <citation type="submission" date="2016-11" db="EMBL/GenBank/DDBJ databases">
        <authorList>
            <person name="Varghese N."/>
            <person name="Submissions S."/>
        </authorList>
    </citation>
    <scope>NUCLEOTIDE SEQUENCE [LARGE SCALE GENOMIC DNA]</scope>
    <source>
        <strain evidence="7">DSM 17957</strain>
    </source>
</reference>
<dbReference type="RefSeq" id="WP_110940123.1">
    <property type="nucleotide sequence ID" value="NZ_FQZV01000009.1"/>
</dbReference>
<protein>
    <submittedName>
        <fullName evidence="6">Membrane fusion protein, macrolide-specific efflux system</fullName>
    </submittedName>
</protein>
<dbReference type="STRING" id="1121919.SAMN02745975_00852"/>
<dbReference type="GO" id="GO:0030313">
    <property type="term" value="C:cell envelope"/>
    <property type="evidence" value="ECO:0007669"/>
    <property type="project" value="UniProtKB-SubCell"/>
</dbReference>
<dbReference type="Gene3D" id="2.40.50.100">
    <property type="match status" value="1"/>
</dbReference>
<keyword evidence="2 3" id="KW-0175">Coiled coil</keyword>
<dbReference type="InterPro" id="IPR058649">
    <property type="entry name" value="CzcB_C"/>
</dbReference>
<keyword evidence="7" id="KW-1185">Reference proteome</keyword>
<dbReference type="InterPro" id="IPR058636">
    <property type="entry name" value="Beta-barrel_YknX"/>
</dbReference>
<dbReference type="PANTHER" id="PTHR32347:SF23">
    <property type="entry name" value="BLL5650 PROTEIN"/>
    <property type="match status" value="1"/>
</dbReference>
<feature type="coiled-coil region" evidence="3">
    <location>
        <begin position="200"/>
        <end position="227"/>
    </location>
</feature>
<comment type="subcellular location">
    <subcellularLocation>
        <location evidence="1">Cell envelope</location>
    </subcellularLocation>
</comment>
<evidence type="ECO:0000259" key="5">
    <source>
        <dbReference type="Pfam" id="PF25990"/>
    </source>
</evidence>
<dbReference type="AlphaFoldDB" id="A0A1M6EW20"/>
<evidence type="ECO:0000256" key="2">
    <source>
        <dbReference type="ARBA" id="ARBA00023054"/>
    </source>
</evidence>
<dbReference type="Pfam" id="PF25990">
    <property type="entry name" value="Beta-barrel_YknX"/>
    <property type="match status" value="1"/>
</dbReference>
<accession>A0A1M6EW20</accession>
<proteinExistence type="predicted"/>
<dbReference type="InterPro" id="IPR050465">
    <property type="entry name" value="UPF0194_transport"/>
</dbReference>
<dbReference type="PANTHER" id="PTHR32347">
    <property type="entry name" value="EFFLUX SYSTEM COMPONENT YKNX-RELATED"/>
    <property type="match status" value="1"/>
</dbReference>
<dbReference type="OrthoDB" id="85226at2"/>
<evidence type="ECO:0000313" key="7">
    <source>
        <dbReference type="Proteomes" id="UP000184536"/>
    </source>
</evidence>
<dbReference type="SUPFAM" id="SSF111369">
    <property type="entry name" value="HlyD-like secretion proteins"/>
    <property type="match status" value="1"/>
</dbReference>
<dbReference type="Proteomes" id="UP000184536">
    <property type="component" value="Unassembled WGS sequence"/>
</dbReference>
<gene>
    <name evidence="6" type="ORF">SAMN02745975_00852</name>
</gene>
<dbReference type="Gene3D" id="2.40.420.20">
    <property type="match status" value="1"/>
</dbReference>
<feature type="coiled-coil region" evidence="3">
    <location>
        <begin position="108"/>
        <end position="153"/>
    </location>
</feature>
<evidence type="ECO:0000256" key="3">
    <source>
        <dbReference type="SAM" id="Coils"/>
    </source>
</evidence>
<dbReference type="Gene3D" id="2.40.30.170">
    <property type="match status" value="1"/>
</dbReference>